<dbReference type="PANTHER" id="PTHR21529">
    <property type="entry name" value="MAMMARY TURMOR VIRUS RECEPTOR HOMOLOG 1, 2 MTVR1, 2"/>
    <property type="match status" value="1"/>
</dbReference>
<protein>
    <recommendedName>
        <fullName evidence="3">P-loop containing nucleoside triphosphate hydrolase protein</fullName>
    </recommendedName>
</protein>
<proteinExistence type="predicted"/>
<feature type="non-terminal residue" evidence="1">
    <location>
        <position position="1"/>
    </location>
</feature>
<dbReference type="InterPro" id="IPR039904">
    <property type="entry name" value="TRANK1"/>
</dbReference>
<dbReference type="PANTHER" id="PTHR21529:SF4">
    <property type="entry name" value="TPR AND ANKYRIN REPEAT-CONTAINING PROTEIN 1"/>
    <property type="match status" value="1"/>
</dbReference>
<keyword evidence="2" id="KW-1185">Reference proteome</keyword>
<evidence type="ECO:0000313" key="1">
    <source>
        <dbReference type="EMBL" id="RKO83956.1"/>
    </source>
</evidence>
<accession>A0A4P9W1K6</accession>
<dbReference type="EMBL" id="ML000657">
    <property type="protein sequence ID" value="RKO83956.1"/>
    <property type="molecule type" value="Genomic_DNA"/>
</dbReference>
<gene>
    <name evidence="1" type="ORF">BDK51DRAFT_26218</name>
</gene>
<dbReference type="Proteomes" id="UP000269721">
    <property type="component" value="Unassembled WGS sequence"/>
</dbReference>
<organism evidence="1 2">
    <name type="scientific">Blyttiomyces helicus</name>
    <dbReference type="NCBI Taxonomy" id="388810"/>
    <lineage>
        <taxon>Eukaryota</taxon>
        <taxon>Fungi</taxon>
        <taxon>Fungi incertae sedis</taxon>
        <taxon>Chytridiomycota</taxon>
        <taxon>Chytridiomycota incertae sedis</taxon>
        <taxon>Chytridiomycetes</taxon>
        <taxon>Chytridiomycetes incertae sedis</taxon>
        <taxon>Blyttiomyces</taxon>
    </lineage>
</organism>
<dbReference type="OrthoDB" id="3156807at2759"/>
<evidence type="ECO:0000313" key="2">
    <source>
        <dbReference type="Proteomes" id="UP000269721"/>
    </source>
</evidence>
<evidence type="ECO:0008006" key="3">
    <source>
        <dbReference type="Google" id="ProtNLM"/>
    </source>
</evidence>
<reference evidence="2" key="1">
    <citation type="journal article" date="2018" name="Nat. Microbiol.">
        <title>Leveraging single-cell genomics to expand the fungal tree of life.</title>
        <authorList>
            <person name="Ahrendt S.R."/>
            <person name="Quandt C.A."/>
            <person name="Ciobanu D."/>
            <person name="Clum A."/>
            <person name="Salamov A."/>
            <person name="Andreopoulos B."/>
            <person name="Cheng J.F."/>
            <person name="Woyke T."/>
            <person name="Pelin A."/>
            <person name="Henrissat B."/>
            <person name="Reynolds N.K."/>
            <person name="Benny G.L."/>
            <person name="Smith M.E."/>
            <person name="James T.Y."/>
            <person name="Grigoriev I.V."/>
        </authorList>
    </citation>
    <scope>NUCLEOTIDE SEQUENCE [LARGE SCALE GENOMIC DNA]</scope>
</reference>
<feature type="non-terminal residue" evidence="1">
    <location>
        <position position="558"/>
    </location>
</feature>
<name>A0A4P9W1K6_9FUNG</name>
<dbReference type="AlphaFoldDB" id="A0A4P9W1K6"/>
<sequence>SSHLDDLLSRSAWDVLPTLQNDTESWISLLGWMSDYQRDTLVAKLRVLVDAAYENMHSKERDEERRLGLAQLVTKLESYGYLLTSLQEHVGGGVERKGKKSPKFRPSKVELQHLSFLKLPVPSTLLAVRQLLPDVRADIEGTFLTALSKLQKKELKNLLLKAKSHAPPRITHVIQPSVRKILPSRLPIQFSPDQGPSATEIARRRAEFEGREKKRVDAACKLQRWWRERLGLDGAEVVDAMDEQPQELNECVLGPWSIFLAERASTSMKVLAKNRGVIKPVFAALQEIARGRWTGSIMKTLKTSLRVRVLESKILRNLRLVWQVDVAYLPSIRAHSQIIKIWCIGNHTKVEACIERLKAAHAAYSIEHVKRCGIRVTDGDGSACPKLFPDDGGESSHVIKIESASRKDKSSAPSNLKIDPLLIHDMAVTAKFIPLSKMFVDWILDPSEDAVEFPFALSAHESGIVKHRGSILLCGRSGTGKTTCALFRLLSMLHAFSGAAAPLYSKPGTSSPKKRIRRDVEIGSNLHQIFVTASPIFCARVRTYFTHLLQAVTKGRTP</sequence>